<comment type="caution">
    <text evidence="9">The sequence shown here is derived from an EMBL/GenBank/DDBJ whole genome shotgun (WGS) entry which is preliminary data.</text>
</comment>
<keyword evidence="5" id="KW-0106">Calcium</keyword>
<proteinExistence type="inferred from homology"/>
<organism evidence="9 10">
    <name type="scientific">Petrolisthes cinctipes</name>
    <name type="common">Flat porcelain crab</name>
    <dbReference type="NCBI Taxonomy" id="88211"/>
    <lineage>
        <taxon>Eukaryota</taxon>
        <taxon>Metazoa</taxon>
        <taxon>Ecdysozoa</taxon>
        <taxon>Arthropoda</taxon>
        <taxon>Crustacea</taxon>
        <taxon>Multicrustacea</taxon>
        <taxon>Malacostraca</taxon>
        <taxon>Eumalacostraca</taxon>
        <taxon>Eucarida</taxon>
        <taxon>Decapoda</taxon>
        <taxon>Pleocyemata</taxon>
        <taxon>Anomura</taxon>
        <taxon>Galatheoidea</taxon>
        <taxon>Porcellanidae</taxon>
        <taxon>Petrolisthes</taxon>
    </lineage>
</organism>
<evidence type="ECO:0000256" key="1">
    <source>
        <dbReference type="ARBA" id="ARBA00001913"/>
    </source>
</evidence>
<dbReference type="InterPro" id="IPR017850">
    <property type="entry name" value="Alkaline_phosphatase_core_sf"/>
</dbReference>
<dbReference type="SUPFAM" id="SSF53649">
    <property type="entry name" value="Alkaline phosphatase-like"/>
    <property type="match status" value="2"/>
</dbReference>
<name>A0AAE1F7K4_PETCI</name>
<evidence type="ECO:0000256" key="2">
    <source>
        <dbReference type="ARBA" id="ARBA00008779"/>
    </source>
</evidence>
<dbReference type="GO" id="GO:0046872">
    <property type="term" value="F:metal ion binding"/>
    <property type="evidence" value="ECO:0007669"/>
    <property type="project" value="UniProtKB-KW"/>
</dbReference>
<keyword evidence="6" id="KW-0325">Glycoprotein</keyword>
<dbReference type="PROSITE" id="PS00523">
    <property type="entry name" value="SULFATASE_1"/>
    <property type="match status" value="1"/>
</dbReference>
<evidence type="ECO:0000256" key="3">
    <source>
        <dbReference type="ARBA" id="ARBA00022723"/>
    </source>
</evidence>
<comment type="cofactor">
    <cofactor evidence="1">
        <name>Ca(2+)</name>
        <dbReference type="ChEBI" id="CHEBI:29108"/>
    </cofactor>
</comment>
<evidence type="ECO:0000256" key="5">
    <source>
        <dbReference type="ARBA" id="ARBA00022837"/>
    </source>
</evidence>
<sequence>MASGVTPWLLGLISLLAGYTAVAVAAAANRQPHIIIIVADDLGFNDVGFHGSTQIPTPNIDALAYSGLILNNYYVQPICTPSRSALMTGKHPIHTGLNHDVIYGPQPYGLPLGEQLLPQYLLRLGYTTRHVGKWHLGMAIQELTPTYRGFISHLGYWGGHQDYYDHTGFLAHTTIGGAHPYGVSLSETLLPSHLGSLEYINHHVGKWHLGFFREAYTPTKRGFDSHFGYWSGRTDYFDHTALEQPGYWGYDLRRNMSVARDGYGQYSTDLFTNEAVTIISQHNTSQPLFLYLAHLAVHSGNPYAPLQAPADVVEKFSYIEDENRRKFAGMLWKLDESVGHVVTALDQRGMLQDSIILFTTDNGGPAAGFNQNAASNWPLRGVKASMWEGGVRGAGVLWSPAVARPGRVAPQMVHITDWLPTLLSAAGGDLSVLGSIDGIDMWETLTQGLTSPRKEFLINIDPVFNGAAVRIGDWKLMHKPQAYGHHWDGWFGPSGRNQTAPQAQLEVILQQVLHSPAAVAIKKILPHVFDNVKSLRLKAEVHCLPVPVNATQACNSVASPCLFHIPSDPCEYRDLSHDRPEVVSYLKSRLQYYNKSAVPPRNKPWDPAANPKYWGYAWTNWKDYPVPPMSQGETIRYEENLFDDIYGDKRQ</sequence>
<accession>A0AAE1F7K4</accession>
<keyword evidence="10" id="KW-1185">Reference proteome</keyword>
<feature type="domain" description="Sulfatase N-terminal" evidence="8">
    <location>
        <begin position="163"/>
        <end position="427"/>
    </location>
</feature>
<dbReference type="Gene3D" id="3.30.1120.10">
    <property type="match status" value="1"/>
</dbReference>
<evidence type="ECO:0000313" key="9">
    <source>
        <dbReference type="EMBL" id="KAK3868531.1"/>
    </source>
</evidence>
<dbReference type="InterPro" id="IPR047115">
    <property type="entry name" value="ARSB"/>
</dbReference>
<dbReference type="PANTHER" id="PTHR10342">
    <property type="entry name" value="ARYLSULFATASE"/>
    <property type="match status" value="1"/>
</dbReference>
<evidence type="ECO:0000256" key="7">
    <source>
        <dbReference type="SAM" id="SignalP"/>
    </source>
</evidence>
<dbReference type="Pfam" id="PF00884">
    <property type="entry name" value="Sulfatase"/>
    <property type="match status" value="1"/>
</dbReference>
<feature type="chain" id="PRO_5042034877" description="Sulfatase N-terminal domain-containing protein" evidence="7">
    <location>
        <begin position="28"/>
        <end position="651"/>
    </location>
</feature>
<keyword evidence="3" id="KW-0479">Metal-binding</keyword>
<evidence type="ECO:0000256" key="6">
    <source>
        <dbReference type="ARBA" id="ARBA00023180"/>
    </source>
</evidence>
<evidence type="ECO:0000259" key="8">
    <source>
        <dbReference type="Pfam" id="PF00884"/>
    </source>
</evidence>
<keyword evidence="7" id="KW-0732">Signal</keyword>
<protein>
    <recommendedName>
        <fullName evidence="8">Sulfatase N-terminal domain-containing protein</fullName>
    </recommendedName>
</protein>
<dbReference type="EMBL" id="JAWQEG010002991">
    <property type="protein sequence ID" value="KAK3868531.1"/>
    <property type="molecule type" value="Genomic_DNA"/>
</dbReference>
<dbReference type="CDD" id="cd16029">
    <property type="entry name" value="4-S"/>
    <property type="match status" value="1"/>
</dbReference>
<dbReference type="AlphaFoldDB" id="A0AAE1F7K4"/>
<dbReference type="Proteomes" id="UP001286313">
    <property type="component" value="Unassembled WGS sequence"/>
</dbReference>
<evidence type="ECO:0000256" key="4">
    <source>
        <dbReference type="ARBA" id="ARBA00022801"/>
    </source>
</evidence>
<dbReference type="GO" id="GO:0008484">
    <property type="term" value="F:sulfuric ester hydrolase activity"/>
    <property type="evidence" value="ECO:0007669"/>
    <property type="project" value="InterPro"/>
</dbReference>
<dbReference type="Gene3D" id="3.40.720.10">
    <property type="entry name" value="Alkaline Phosphatase, subunit A"/>
    <property type="match status" value="2"/>
</dbReference>
<keyword evidence="4" id="KW-0378">Hydrolase</keyword>
<gene>
    <name evidence="9" type="ORF">Pcinc_026091</name>
</gene>
<feature type="signal peptide" evidence="7">
    <location>
        <begin position="1"/>
        <end position="27"/>
    </location>
</feature>
<evidence type="ECO:0000313" key="10">
    <source>
        <dbReference type="Proteomes" id="UP001286313"/>
    </source>
</evidence>
<dbReference type="InterPro" id="IPR000917">
    <property type="entry name" value="Sulfatase_N"/>
</dbReference>
<dbReference type="PANTHER" id="PTHR10342:SF273">
    <property type="entry name" value="RE14504P"/>
    <property type="match status" value="1"/>
</dbReference>
<reference evidence="9" key="1">
    <citation type="submission" date="2023-10" db="EMBL/GenBank/DDBJ databases">
        <title>Genome assemblies of two species of porcelain crab, Petrolisthes cinctipes and Petrolisthes manimaculis (Anomura: Porcellanidae).</title>
        <authorList>
            <person name="Angst P."/>
        </authorList>
    </citation>
    <scope>NUCLEOTIDE SEQUENCE</scope>
    <source>
        <strain evidence="9">PB745_01</strain>
        <tissue evidence="9">Gill</tissue>
    </source>
</reference>
<dbReference type="InterPro" id="IPR024607">
    <property type="entry name" value="Sulfatase_CS"/>
</dbReference>
<dbReference type="PROSITE" id="PS00149">
    <property type="entry name" value="SULFATASE_2"/>
    <property type="match status" value="1"/>
</dbReference>
<comment type="similarity">
    <text evidence="2">Belongs to the sulfatase family.</text>
</comment>